<feature type="signal peptide" evidence="1">
    <location>
        <begin position="1"/>
        <end position="32"/>
    </location>
</feature>
<reference evidence="2 3" key="1">
    <citation type="submission" date="2014-07" db="EMBL/GenBank/DDBJ databases">
        <title>Genomic and transcriptomic analysis on Apis cerana provide comprehensive insights into honey bee biology.</title>
        <authorList>
            <person name="Diao Q."/>
            <person name="Sun L."/>
            <person name="Zheng H."/>
            <person name="Zheng H."/>
            <person name="Xu S."/>
            <person name="Wang S."/>
            <person name="Zeng Z."/>
            <person name="Hu F."/>
            <person name="Su S."/>
            <person name="Wu J."/>
        </authorList>
    </citation>
    <scope>NUCLEOTIDE SEQUENCE [LARGE SCALE GENOMIC DNA]</scope>
    <source>
        <tissue evidence="2">Pupae without intestine</tissue>
    </source>
</reference>
<organism evidence="2 3">
    <name type="scientific">Apis cerana cerana</name>
    <name type="common">Oriental honeybee</name>
    <dbReference type="NCBI Taxonomy" id="94128"/>
    <lineage>
        <taxon>Eukaryota</taxon>
        <taxon>Metazoa</taxon>
        <taxon>Ecdysozoa</taxon>
        <taxon>Arthropoda</taxon>
        <taxon>Hexapoda</taxon>
        <taxon>Insecta</taxon>
        <taxon>Pterygota</taxon>
        <taxon>Neoptera</taxon>
        <taxon>Endopterygota</taxon>
        <taxon>Hymenoptera</taxon>
        <taxon>Apocrita</taxon>
        <taxon>Aculeata</taxon>
        <taxon>Apoidea</taxon>
        <taxon>Anthophila</taxon>
        <taxon>Apidae</taxon>
        <taxon>Apis</taxon>
    </lineage>
</organism>
<sequence>MHRFGPRRRYPRIGESLIFLLAFGCLLIVAVASPLHPAPPHRGITHGSYIGYYEVASYDTAALRQHRNRMRRDVSNDVVDNQPLLLQLKALDKWTNKSDRS</sequence>
<gene>
    <name evidence="2" type="ORF">APICC_08482</name>
</gene>
<dbReference type="Proteomes" id="UP000242457">
    <property type="component" value="Unassembled WGS sequence"/>
</dbReference>
<dbReference type="GO" id="GO:0007229">
    <property type="term" value="P:integrin-mediated signaling pathway"/>
    <property type="evidence" value="ECO:0007669"/>
    <property type="project" value="UniProtKB-KW"/>
</dbReference>
<keyword evidence="2" id="KW-0401">Integrin</keyword>
<keyword evidence="3" id="KW-1185">Reference proteome</keyword>
<name>A0A2A3ET39_APICC</name>
<dbReference type="AlphaFoldDB" id="A0A2A3ET39"/>
<dbReference type="EMBL" id="KZ288185">
    <property type="protein sequence ID" value="PBC34898.1"/>
    <property type="molecule type" value="Genomic_DNA"/>
</dbReference>
<evidence type="ECO:0000256" key="1">
    <source>
        <dbReference type="SAM" id="SignalP"/>
    </source>
</evidence>
<accession>A0A2A3ET39</accession>
<keyword evidence="1" id="KW-0732">Signal</keyword>
<proteinExistence type="predicted"/>
<evidence type="ECO:0000313" key="2">
    <source>
        <dbReference type="EMBL" id="PBC34898.1"/>
    </source>
</evidence>
<evidence type="ECO:0000313" key="3">
    <source>
        <dbReference type="Proteomes" id="UP000242457"/>
    </source>
</evidence>
<dbReference type="STRING" id="94128.A0A2A3ET39"/>
<feature type="chain" id="PRO_5013127676" evidence="1">
    <location>
        <begin position="33"/>
        <end position="101"/>
    </location>
</feature>
<dbReference type="OrthoDB" id="7566466at2759"/>
<protein>
    <submittedName>
        <fullName evidence="2">Disintegrin and metalloproteinase domain-containing protein</fullName>
    </submittedName>
</protein>